<proteinExistence type="predicted"/>
<dbReference type="RefSeq" id="XP_002674621.1">
    <property type="nucleotide sequence ID" value="XM_002674575.1"/>
</dbReference>
<dbReference type="KEGG" id="ngr:NAEGRDRAFT_70233"/>
<dbReference type="Proteomes" id="UP000006671">
    <property type="component" value="Unassembled WGS sequence"/>
</dbReference>
<dbReference type="VEuPathDB" id="AmoebaDB:NAEGRDRAFT_70233"/>
<accession>D2VMR6</accession>
<gene>
    <name evidence="1" type="ORF">NAEGRDRAFT_70233</name>
</gene>
<protein>
    <submittedName>
        <fullName evidence="1">Predicted protein</fullName>
    </submittedName>
</protein>
<name>D2VMR6_NAEGR</name>
<reference evidence="1 2" key="1">
    <citation type="journal article" date="2010" name="Cell">
        <title>The genome of Naegleria gruberi illuminates early eukaryotic versatility.</title>
        <authorList>
            <person name="Fritz-Laylin L.K."/>
            <person name="Prochnik S.E."/>
            <person name="Ginger M.L."/>
            <person name="Dacks J.B."/>
            <person name="Carpenter M.L."/>
            <person name="Field M.C."/>
            <person name="Kuo A."/>
            <person name="Paredez A."/>
            <person name="Chapman J."/>
            <person name="Pham J."/>
            <person name="Shu S."/>
            <person name="Neupane R."/>
            <person name="Cipriano M."/>
            <person name="Mancuso J."/>
            <person name="Tu H."/>
            <person name="Salamov A."/>
            <person name="Lindquist E."/>
            <person name="Shapiro H."/>
            <person name="Lucas S."/>
            <person name="Grigoriev I.V."/>
            <person name="Cande W.Z."/>
            <person name="Fulton C."/>
            <person name="Rokhsar D.S."/>
            <person name="Dawson S.C."/>
        </authorList>
    </citation>
    <scope>NUCLEOTIDE SEQUENCE [LARGE SCALE GENOMIC DNA]</scope>
    <source>
        <strain evidence="1 2">NEG-M</strain>
    </source>
</reference>
<dbReference type="EMBL" id="GG738883">
    <property type="protein sequence ID" value="EFC41877.1"/>
    <property type="molecule type" value="Genomic_DNA"/>
</dbReference>
<keyword evidence="2" id="KW-1185">Reference proteome</keyword>
<evidence type="ECO:0000313" key="2">
    <source>
        <dbReference type="Proteomes" id="UP000006671"/>
    </source>
</evidence>
<sequence length="493" mass="55276">MDKLISQFSIHNSQVYPNDKFPYLVFNPTRFHKNQCADQQNGQVGLGYVSTIAHSLPSNSILSHEGCFPFLPCLVKSELFCVNAKTGQVLVFNMENYTSSASTLEVVHSFNLKEQILSQNPSETMFGNNLDETRVFVRQIEYSSVDNSLVVLLNDFSDQSTKPATIVKLDLKGQVSWIGHDENCVNGICIKEESGIICGVNLDGTISECYHPNGSEINDAKNFISLESKQFLKFHNFQLAHYRERFLFPSLNGGMNLGSSNECTHIKMIDESGAKLENGTHAILHAFSLREDGELVSTFALDRKRGLVFSLVSPGPLSSICISHLGSGSQLFSMGPLFVSSANCKMVVNEIEQVLYIVSVSIERNSLEIHTFEYGRFNATLLEETKRINAEMFKSLKYLTSNDQAFLKEKSEALSYNLSTLVNSRLESLENARVYKNVTKIKEEIFEYGRLVTISPSDLKSSYEQEKFKAATQEKDKQMAQVVQRAKKDGVVF</sequence>
<dbReference type="AlphaFoldDB" id="D2VMR6"/>
<dbReference type="GeneID" id="8855093"/>
<dbReference type="InParanoid" id="D2VMR6"/>
<organism evidence="2">
    <name type="scientific">Naegleria gruberi</name>
    <name type="common">Amoeba</name>
    <dbReference type="NCBI Taxonomy" id="5762"/>
    <lineage>
        <taxon>Eukaryota</taxon>
        <taxon>Discoba</taxon>
        <taxon>Heterolobosea</taxon>
        <taxon>Tetramitia</taxon>
        <taxon>Eutetramitia</taxon>
        <taxon>Vahlkampfiidae</taxon>
        <taxon>Naegleria</taxon>
    </lineage>
</organism>
<evidence type="ECO:0000313" key="1">
    <source>
        <dbReference type="EMBL" id="EFC41877.1"/>
    </source>
</evidence>